<dbReference type="EMBL" id="QRJS01000008">
    <property type="protein sequence ID" value="RHH47472.1"/>
    <property type="molecule type" value="Genomic_DNA"/>
</dbReference>
<dbReference type="Proteomes" id="UP000284998">
    <property type="component" value="Unassembled WGS sequence"/>
</dbReference>
<evidence type="ECO:0000313" key="2">
    <source>
        <dbReference type="EMBL" id="RHH47472.1"/>
    </source>
</evidence>
<evidence type="ECO:0000313" key="1">
    <source>
        <dbReference type="EMBL" id="RHD49715.1"/>
    </source>
</evidence>
<evidence type="ECO:0000313" key="6">
    <source>
        <dbReference type="Proteomes" id="UP000284998"/>
    </source>
</evidence>
<sequence length="81" mass="9569">MICAAKLLNLLIKCAINTIFIYDDRVNYVKSLFFLGYNTGYIKKKVENMKSSASSRVLILREYRYIKIGIEEVNCWINKYF</sequence>
<gene>
    <name evidence="3" type="ORF">DW035_03890</name>
    <name evidence="2" type="ORF">DW204_04590</name>
    <name evidence="1" type="ORF">DW789_13750</name>
</gene>
<reference evidence="4 5" key="1">
    <citation type="submission" date="2018-08" db="EMBL/GenBank/DDBJ databases">
        <title>A genome reference for cultivated species of the human gut microbiota.</title>
        <authorList>
            <person name="Zou Y."/>
            <person name="Xue W."/>
            <person name="Luo G."/>
        </authorList>
    </citation>
    <scope>NUCLEOTIDE SEQUENCE [LARGE SCALE GENOMIC DNA]</scope>
    <source>
        <strain evidence="3 5">AF39-11</strain>
        <strain evidence="2 6">AM17-44</strain>
        <strain evidence="1 4">AM31-10</strain>
    </source>
</reference>
<accession>A0A414FLN2</accession>
<evidence type="ECO:0000313" key="4">
    <source>
        <dbReference type="Proteomes" id="UP000284361"/>
    </source>
</evidence>
<evidence type="ECO:0000313" key="3">
    <source>
        <dbReference type="EMBL" id="RHL18020.1"/>
    </source>
</evidence>
<dbReference type="AlphaFoldDB" id="A0A414FLN2"/>
<dbReference type="EMBL" id="QROI01000004">
    <property type="protein sequence ID" value="RHL18020.1"/>
    <property type="molecule type" value="Genomic_DNA"/>
</dbReference>
<dbReference type="Proteomes" id="UP000284916">
    <property type="component" value="Unassembled WGS sequence"/>
</dbReference>
<evidence type="ECO:0000313" key="5">
    <source>
        <dbReference type="Proteomes" id="UP000284916"/>
    </source>
</evidence>
<proteinExistence type="predicted"/>
<comment type="caution">
    <text evidence="1">The sequence shown here is derived from an EMBL/GenBank/DDBJ whole genome shotgun (WGS) entry which is preliminary data.</text>
</comment>
<dbReference type="Proteomes" id="UP000284361">
    <property type="component" value="Unassembled WGS sequence"/>
</dbReference>
<protein>
    <submittedName>
        <fullName evidence="1">Uncharacterized protein</fullName>
    </submittedName>
</protein>
<organism evidence="1 4">
    <name type="scientific">Phocaeicola plebeius</name>
    <dbReference type="NCBI Taxonomy" id="310297"/>
    <lineage>
        <taxon>Bacteria</taxon>
        <taxon>Pseudomonadati</taxon>
        <taxon>Bacteroidota</taxon>
        <taxon>Bacteroidia</taxon>
        <taxon>Bacteroidales</taxon>
        <taxon>Bacteroidaceae</taxon>
        <taxon>Phocaeicola</taxon>
    </lineage>
</organism>
<name>A0A414FLN2_9BACT</name>
<dbReference type="EMBL" id="QSJG01000038">
    <property type="protein sequence ID" value="RHD49715.1"/>
    <property type="molecule type" value="Genomic_DNA"/>
</dbReference>